<proteinExistence type="inferred from homology"/>
<feature type="non-terminal residue" evidence="7">
    <location>
        <position position="131"/>
    </location>
</feature>
<evidence type="ECO:0000256" key="5">
    <source>
        <dbReference type="ARBA" id="ARBA00025730"/>
    </source>
</evidence>
<dbReference type="OrthoDB" id="154356at2759"/>
<dbReference type="GO" id="GO:0000124">
    <property type="term" value="C:SAGA complex"/>
    <property type="evidence" value="ECO:0007669"/>
    <property type="project" value="TreeGrafter"/>
</dbReference>
<comment type="similarity">
    <text evidence="5">Belongs to the TAF10 family.</text>
</comment>
<evidence type="ECO:0000256" key="2">
    <source>
        <dbReference type="ARBA" id="ARBA00023015"/>
    </source>
</evidence>
<dbReference type="EMBL" id="KK115507">
    <property type="protein sequence ID" value="KFM65295.1"/>
    <property type="molecule type" value="Genomic_DNA"/>
</dbReference>
<evidence type="ECO:0000256" key="6">
    <source>
        <dbReference type="SAM" id="MobiDB-lite"/>
    </source>
</evidence>
<dbReference type="OMA" id="QPMSANI"/>
<feature type="region of interest" description="Disordered" evidence="6">
    <location>
        <begin position="1"/>
        <end position="28"/>
    </location>
</feature>
<evidence type="ECO:0000256" key="4">
    <source>
        <dbReference type="ARBA" id="ARBA00023242"/>
    </source>
</evidence>
<comment type="subcellular location">
    <subcellularLocation>
        <location evidence="1">Nucleus</location>
    </subcellularLocation>
</comment>
<dbReference type="PANTHER" id="PTHR21242">
    <property type="entry name" value="TRANSCRIPTION INITIATION FACTOR TFIID SUBUNIT 10"/>
    <property type="match status" value="1"/>
</dbReference>
<evidence type="ECO:0000256" key="3">
    <source>
        <dbReference type="ARBA" id="ARBA00023163"/>
    </source>
</evidence>
<dbReference type="PIRSF" id="PIRSF017246">
    <property type="entry name" value="TFIID_TAF10"/>
    <property type="match status" value="1"/>
</dbReference>
<keyword evidence="4" id="KW-0539">Nucleus</keyword>
<dbReference type="PANTHER" id="PTHR21242:SF0">
    <property type="entry name" value="TRANSCRIPTION INITIATION FACTOR TFIID SUBUNIT 10"/>
    <property type="match status" value="1"/>
</dbReference>
<keyword evidence="7" id="KW-0396">Initiation factor</keyword>
<gene>
    <name evidence="7" type="ORF">X975_22213</name>
</gene>
<name>A0A087TJK6_STEMI</name>
<dbReference type="GO" id="GO:0016251">
    <property type="term" value="F:RNA polymerase II general transcription initiation factor activity"/>
    <property type="evidence" value="ECO:0007669"/>
    <property type="project" value="TreeGrafter"/>
</dbReference>
<dbReference type="AlphaFoldDB" id="A0A087TJK6"/>
<dbReference type="GO" id="GO:0003743">
    <property type="term" value="F:translation initiation factor activity"/>
    <property type="evidence" value="ECO:0007669"/>
    <property type="project" value="UniProtKB-KW"/>
</dbReference>
<dbReference type="Proteomes" id="UP000054359">
    <property type="component" value="Unassembled WGS sequence"/>
</dbReference>
<keyword evidence="2" id="KW-0805">Transcription regulation</keyword>
<reference evidence="7 8" key="1">
    <citation type="submission" date="2013-11" db="EMBL/GenBank/DDBJ databases">
        <title>Genome sequencing of Stegodyphus mimosarum.</title>
        <authorList>
            <person name="Bechsgaard J."/>
        </authorList>
    </citation>
    <scope>NUCLEOTIDE SEQUENCE [LARGE SCALE GENOMIC DNA]</scope>
</reference>
<evidence type="ECO:0000256" key="1">
    <source>
        <dbReference type="ARBA" id="ARBA00004123"/>
    </source>
</evidence>
<keyword evidence="3" id="KW-0804">Transcription</keyword>
<evidence type="ECO:0000313" key="7">
    <source>
        <dbReference type="EMBL" id="KFM65295.1"/>
    </source>
</evidence>
<evidence type="ECO:0000313" key="8">
    <source>
        <dbReference type="Proteomes" id="UP000054359"/>
    </source>
</evidence>
<organism evidence="7 8">
    <name type="scientific">Stegodyphus mimosarum</name>
    <name type="common">African social velvet spider</name>
    <dbReference type="NCBI Taxonomy" id="407821"/>
    <lineage>
        <taxon>Eukaryota</taxon>
        <taxon>Metazoa</taxon>
        <taxon>Ecdysozoa</taxon>
        <taxon>Arthropoda</taxon>
        <taxon>Chelicerata</taxon>
        <taxon>Arachnida</taxon>
        <taxon>Araneae</taxon>
        <taxon>Araneomorphae</taxon>
        <taxon>Entelegynae</taxon>
        <taxon>Eresoidea</taxon>
        <taxon>Eresidae</taxon>
        <taxon>Stegodyphus</taxon>
    </lineage>
</organism>
<protein>
    <submittedName>
        <fullName evidence="7">Transcription initiation factor TFIID subunit 10</fullName>
    </submittedName>
</protein>
<dbReference type="GO" id="GO:0005669">
    <property type="term" value="C:transcription factor TFIID complex"/>
    <property type="evidence" value="ECO:0007669"/>
    <property type="project" value="TreeGrafter"/>
</dbReference>
<dbReference type="PRINTS" id="PR01443">
    <property type="entry name" value="TFIID30KDSUB"/>
</dbReference>
<dbReference type="STRING" id="407821.A0A087TJK6"/>
<dbReference type="CDD" id="cd07982">
    <property type="entry name" value="HFD_TAF10"/>
    <property type="match status" value="1"/>
</dbReference>
<sequence>MDIDSQSLATSSTRSTHNGSSLALSLSKTTGQPLSEFVSKLEGHTPTIPDPIVSDYMHSAGFQTADPQVVRLISIAAQKFISDIANDALQHCKMRGAGQSRKGTEDKRYVLTNEDLKPALMEYGINVKKGD</sequence>
<dbReference type="InterPro" id="IPR003923">
    <property type="entry name" value="TAF10"/>
</dbReference>
<keyword evidence="7" id="KW-0648">Protein biosynthesis</keyword>
<dbReference type="GO" id="GO:0006367">
    <property type="term" value="P:transcription initiation at RNA polymerase II promoter"/>
    <property type="evidence" value="ECO:0007669"/>
    <property type="project" value="TreeGrafter"/>
</dbReference>
<keyword evidence="8" id="KW-1185">Reference proteome</keyword>
<accession>A0A087TJK6</accession>
<dbReference type="GO" id="GO:1990841">
    <property type="term" value="F:promoter-specific chromatin binding"/>
    <property type="evidence" value="ECO:0007669"/>
    <property type="project" value="TreeGrafter"/>
</dbReference>
<dbReference type="Pfam" id="PF03540">
    <property type="entry name" value="TAF10"/>
    <property type="match status" value="1"/>
</dbReference>